<evidence type="ECO:0000256" key="1">
    <source>
        <dbReference type="ARBA" id="ARBA00010838"/>
    </source>
</evidence>
<dbReference type="Pfam" id="PF00232">
    <property type="entry name" value="Glyco_hydro_1"/>
    <property type="match status" value="2"/>
</dbReference>
<keyword evidence="7" id="KW-1185">Reference proteome</keyword>
<evidence type="ECO:0000313" key="7">
    <source>
        <dbReference type="Proteomes" id="UP001597063"/>
    </source>
</evidence>
<dbReference type="PANTHER" id="PTHR10353:SF36">
    <property type="entry name" value="LP05116P"/>
    <property type="match status" value="1"/>
</dbReference>
<dbReference type="Gene3D" id="3.20.20.80">
    <property type="entry name" value="Glycosidases"/>
    <property type="match status" value="1"/>
</dbReference>
<gene>
    <name evidence="6" type="ORF">ACFQZM_15750</name>
</gene>
<proteinExistence type="inferred from homology"/>
<feature type="compositionally biased region" description="Basic and acidic residues" evidence="5">
    <location>
        <begin position="420"/>
        <end position="431"/>
    </location>
</feature>
<keyword evidence="3 6" id="KW-0326">Glycosidase</keyword>
<evidence type="ECO:0000256" key="5">
    <source>
        <dbReference type="SAM" id="MobiDB-lite"/>
    </source>
</evidence>
<feature type="region of interest" description="Disordered" evidence="5">
    <location>
        <begin position="411"/>
        <end position="431"/>
    </location>
</feature>
<name>A0ABW2XKY4_9ACTN</name>
<comment type="similarity">
    <text evidence="1 4">Belongs to the glycosyl hydrolase 1 family.</text>
</comment>
<evidence type="ECO:0000256" key="3">
    <source>
        <dbReference type="ARBA" id="ARBA00023295"/>
    </source>
</evidence>
<dbReference type="EC" id="3.2.1.-" evidence="6"/>
<accession>A0ABW2XKY4</accession>
<dbReference type="InterPro" id="IPR017853">
    <property type="entry name" value="GH"/>
</dbReference>
<sequence length="431" mass="47434">MMASSASTGSTVVSPAFLWGAATSPHQVEGNNIGSDWWVREQLVPGMQPSGDACDSYHRYREDMRLLADAGLNAYRFGIEWARIEPRPGQISRAELAHYRRMIDAAFEYGLTPVVTLHHFSNPRWFAEEGGWTGETAVGRFAAYVEAATRILDGVEWVATINEPNMMAMMAMLQEAMRDGGLKEWQSPTVDGEAERERIAANLPVPKPEYGHRFVEAHHAVRDIVKRRTGAKVGWTIANPALTATPGNEGKLTEVRYAAEDLYLEGSAGDDFVGVQAYSSQAVDENGLVPHPDHPGNTLTGAAYRPDALGIAVRHVWEVTRTPILVTENGIATADDERRVRYTREALGGLIAAMRDGADVRGYLHWSALDNYEWGHWEPTFGLIAVDRETFERRPKPSLGWLGDVARSNGASLTATGTTTDKETTDARIDA</sequence>
<organism evidence="6 7">
    <name type="scientific">Actinomadura fibrosa</name>
    <dbReference type="NCBI Taxonomy" id="111802"/>
    <lineage>
        <taxon>Bacteria</taxon>
        <taxon>Bacillati</taxon>
        <taxon>Actinomycetota</taxon>
        <taxon>Actinomycetes</taxon>
        <taxon>Streptosporangiales</taxon>
        <taxon>Thermomonosporaceae</taxon>
        <taxon>Actinomadura</taxon>
    </lineage>
</organism>
<keyword evidence="2 6" id="KW-0378">Hydrolase</keyword>
<dbReference type="SUPFAM" id="SSF51445">
    <property type="entry name" value="(Trans)glycosidases"/>
    <property type="match status" value="1"/>
</dbReference>
<protein>
    <submittedName>
        <fullName evidence="6">Glycoside hydrolase family 1 protein</fullName>
        <ecNumber evidence="6">3.2.1.-</ecNumber>
    </submittedName>
</protein>
<dbReference type="InterPro" id="IPR001360">
    <property type="entry name" value="Glyco_hydro_1"/>
</dbReference>
<evidence type="ECO:0000256" key="4">
    <source>
        <dbReference type="RuleBase" id="RU003690"/>
    </source>
</evidence>
<evidence type="ECO:0000313" key="6">
    <source>
        <dbReference type="EMBL" id="MFD0685958.1"/>
    </source>
</evidence>
<dbReference type="EMBL" id="JBHTGP010000007">
    <property type="protein sequence ID" value="MFD0685958.1"/>
    <property type="molecule type" value="Genomic_DNA"/>
</dbReference>
<dbReference type="PRINTS" id="PR00131">
    <property type="entry name" value="GLHYDRLASE1"/>
</dbReference>
<dbReference type="GO" id="GO:0016798">
    <property type="term" value="F:hydrolase activity, acting on glycosyl bonds"/>
    <property type="evidence" value="ECO:0007669"/>
    <property type="project" value="UniProtKB-KW"/>
</dbReference>
<reference evidence="7" key="1">
    <citation type="journal article" date="2019" name="Int. J. Syst. Evol. Microbiol.">
        <title>The Global Catalogue of Microorganisms (GCM) 10K type strain sequencing project: providing services to taxonomists for standard genome sequencing and annotation.</title>
        <authorList>
            <consortium name="The Broad Institute Genomics Platform"/>
            <consortium name="The Broad Institute Genome Sequencing Center for Infectious Disease"/>
            <person name="Wu L."/>
            <person name="Ma J."/>
        </authorList>
    </citation>
    <scope>NUCLEOTIDE SEQUENCE [LARGE SCALE GENOMIC DNA]</scope>
    <source>
        <strain evidence="7">JCM 9371</strain>
    </source>
</reference>
<dbReference type="PANTHER" id="PTHR10353">
    <property type="entry name" value="GLYCOSYL HYDROLASE"/>
    <property type="match status" value="1"/>
</dbReference>
<dbReference type="RefSeq" id="WP_242618949.1">
    <property type="nucleotide sequence ID" value="NZ_CAACUY010000007.1"/>
</dbReference>
<comment type="caution">
    <text evidence="6">The sequence shown here is derived from an EMBL/GenBank/DDBJ whole genome shotgun (WGS) entry which is preliminary data.</text>
</comment>
<evidence type="ECO:0000256" key="2">
    <source>
        <dbReference type="ARBA" id="ARBA00022801"/>
    </source>
</evidence>
<dbReference type="Proteomes" id="UP001597063">
    <property type="component" value="Unassembled WGS sequence"/>
</dbReference>